<evidence type="ECO:0000313" key="4">
    <source>
        <dbReference type="Proteomes" id="UP000011723"/>
    </source>
</evidence>
<accession>M1P705</accession>
<dbReference type="Proteomes" id="UP000011723">
    <property type="component" value="Chromosome"/>
</dbReference>
<organism evidence="3 4">
    <name type="scientific">Corynebacterium halotolerans YIM 70093 = DSM 44683</name>
    <dbReference type="NCBI Taxonomy" id="1121362"/>
    <lineage>
        <taxon>Bacteria</taxon>
        <taxon>Bacillati</taxon>
        <taxon>Actinomycetota</taxon>
        <taxon>Actinomycetes</taxon>
        <taxon>Mycobacteriales</taxon>
        <taxon>Corynebacteriaceae</taxon>
        <taxon>Corynebacterium</taxon>
    </lineage>
</organism>
<dbReference type="eggNOG" id="COG1259">
    <property type="taxonomic scope" value="Bacteria"/>
</dbReference>
<dbReference type="PATRIC" id="fig|1121362.3.peg.1432"/>
<dbReference type="InterPro" id="IPR003729">
    <property type="entry name" value="Bi_nuclease_dom"/>
</dbReference>
<feature type="region of interest" description="Disordered" evidence="1">
    <location>
        <begin position="148"/>
        <end position="218"/>
    </location>
</feature>
<dbReference type="GO" id="GO:0004518">
    <property type="term" value="F:nuclease activity"/>
    <property type="evidence" value="ECO:0007669"/>
    <property type="project" value="InterPro"/>
</dbReference>
<dbReference type="InterPro" id="IPR036104">
    <property type="entry name" value="BFN_sf"/>
</dbReference>
<proteinExistence type="predicted"/>
<dbReference type="PROSITE" id="PS51658">
    <property type="entry name" value="BFN"/>
    <property type="match status" value="1"/>
</dbReference>
<dbReference type="SUPFAM" id="SSF103256">
    <property type="entry name" value="Hypothetical protein TM0160"/>
    <property type="match status" value="1"/>
</dbReference>
<dbReference type="STRING" id="1121362.A605_07095"/>
<feature type="compositionally biased region" description="Basic and acidic residues" evidence="1">
    <location>
        <begin position="206"/>
        <end position="218"/>
    </location>
</feature>
<dbReference type="KEGG" id="chn:A605_07095"/>
<dbReference type="Gene3D" id="3.10.690.10">
    <property type="entry name" value="Bifunctional nuclease domain"/>
    <property type="match status" value="1"/>
</dbReference>
<feature type="compositionally biased region" description="Basic and acidic residues" evidence="1">
    <location>
        <begin position="161"/>
        <end position="170"/>
    </location>
</feature>
<evidence type="ECO:0000313" key="3">
    <source>
        <dbReference type="EMBL" id="AGF72421.1"/>
    </source>
</evidence>
<gene>
    <name evidence="3" type="ORF">A605_07095</name>
</gene>
<protein>
    <recommendedName>
        <fullName evidence="2">BFN domain-containing protein</fullName>
    </recommendedName>
</protein>
<evidence type="ECO:0000256" key="1">
    <source>
        <dbReference type="SAM" id="MobiDB-lite"/>
    </source>
</evidence>
<keyword evidence="4" id="KW-1185">Reference proteome</keyword>
<dbReference type="OrthoDB" id="9788698at2"/>
<dbReference type="HOGENOM" id="CLU_096111_0_0_11"/>
<feature type="compositionally biased region" description="Acidic residues" evidence="1">
    <location>
        <begin position="192"/>
        <end position="205"/>
    </location>
</feature>
<dbReference type="AlphaFoldDB" id="M1P705"/>
<reference evidence="3 4" key="1">
    <citation type="journal article" date="2012" name="Stand. Genomic Sci.">
        <title>Genome sequence of the halotolerant bacterium Corynebacterium halotolerans type strain YIM 70093(T) (= DSM 44683(T)).</title>
        <authorList>
            <person name="Ruckert C."/>
            <person name="Albersmeier A."/>
            <person name="Al-Dilaimi A."/>
            <person name="Niehaus K."/>
            <person name="Szczepanowski R."/>
            <person name="Kalinowski J."/>
        </authorList>
    </citation>
    <scope>NUCLEOTIDE SEQUENCE [LARGE SCALE GENOMIC DNA]</scope>
    <source>
        <strain evidence="3">YIM 70093</strain>
    </source>
</reference>
<name>M1P705_9CORY</name>
<feature type="domain" description="BFN" evidence="2">
    <location>
        <begin position="3"/>
        <end position="131"/>
    </location>
</feature>
<dbReference type="RefSeq" id="WP_015400840.1">
    <property type="nucleotide sequence ID" value="NC_020302.1"/>
</dbReference>
<dbReference type="EMBL" id="CP003697">
    <property type="protein sequence ID" value="AGF72421.1"/>
    <property type="molecule type" value="Genomic_DNA"/>
</dbReference>
<evidence type="ECO:0000259" key="2">
    <source>
        <dbReference type="PROSITE" id="PS51658"/>
    </source>
</evidence>
<sequence>MTFIPVEYHGVHTTGPEQFACVVLRWAEQKRILPIWLSPLAAAELEIRDKGYSPRRPGSHELLAETLTRLTSGVSGINIVSHYEGVFIASIVLNDGQEIDARASDAVILARMFEMDIHVDEDVLLQASVFVSDEDLADYLQVQVKGATVTEGDSSASGDAQADKDFEEMMRSLGMSEEDLFGRGAGPGDGDGPGDSDDGSEDVDGDDRGSGDDGDSRD</sequence>
<dbReference type="Pfam" id="PF02577">
    <property type="entry name" value="BFN_dom"/>
    <property type="match status" value="1"/>
</dbReference>